<protein>
    <submittedName>
        <fullName evidence="10">Polar amino acid transport system permease protein</fullName>
    </submittedName>
</protein>
<dbReference type="PANTHER" id="PTHR30614:SF0">
    <property type="entry name" value="L-CYSTINE TRANSPORT SYSTEM PERMEASE PROTEIN TCYL"/>
    <property type="match status" value="1"/>
</dbReference>
<evidence type="ECO:0000256" key="7">
    <source>
        <dbReference type="ARBA" id="ARBA00023136"/>
    </source>
</evidence>
<comment type="caution">
    <text evidence="10">The sequence shown here is derived from an EMBL/GenBank/DDBJ whole genome shotgun (WGS) entry which is preliminary data.</text>
</comment>
<organism evidence="10 11">
    <name type="scientific">Saccharomonospora amisosensis</name>
    <dbReference type="NCBI Taxonomy" id="1128677"/>
    <lineage>
        <taxon>Bacteria</taxon>
        <taxon>Bacillati</taxon>
        <taxon>Actinomycetota</taxon>
        <taxon>Actinomycetes</taxon>
        <taxon>Pseudonocardiales</taxon>
        <taxon>Pseudonocardiaceae</taxon>
        <taxon>Saccharomonospora</taxon>
    </lineage>
</organism>
<keyword evidence="2 8" id="KW-0813">Transport</keyword>
<dbReference type="Proteomes" id="UP000545493">
    <property type="component" value="Unassembled WGS sequence"/>
</dbReference>
<dbReference type="InterPro" id="IPR035906">
    <property type="entry name" value="MetI-like_sf"/>
</dbReference>
<evidence type="ECO:0000256" key="4">
    <source>
        <dbReference type="ARBA" id="ARBA00022692"/>
    </source>
</evidence>
<evidence type="ECO:0000256" key="1">
    <source>
        <dbReference type="ARBA" id="ARBA00004651"/>
    </source>
</evidence>
<keyword evidence="11" id="KW-1185">Reference proteome</keyword>
<feature type="transmembrane region" description="Helical" evidence="8">
    <location>
        <begin position="190"/>
        <end position="208"/>
    </location>
</feature>
<dbReference type="Gene3D" id="1.10.3720.10">
    <property type="entry name" value="MetI-like"/>
    <property type="match status" value="1"/>
</dbReference>
<comment type="subcellular location">
    <subcellularLocation>
        <location evidence="1 8">Cell membrane</location>
        <topology evidence="1 8">Multi-pass membrane protein</topology>
    </subcellularLocation>
</comment>
<evidence type="ECO:0000313" key="10">
    <source>
        <dbReference type="EMBL" id="NIJ10899.1"/>
    </source>
</evidence>
<dbReference type="Pfam" id="PF00528">
    <property type="entry name" value="BPD_transp_1"/>
    <property type="match status" value="1"/>
</dbReference>
<name>A0A7X5ZPN1_9PSEU</name>
<evidence type="ECO:0000259" key="9">
    <source>
        <dbReference type="PROSITE" id="PS50928"/>
    </source>
</evidence>
<reference evidence="10 11" key="1">
    <citation type="submission" date="2020-03" db="EMBL/GenBank/DDBJ databases">
        <title>Sequencing the genomes of 1000 actinobacteria strains.</title>
        <authorList>
            <person name="Klenk H.-P."/>
        </authorList>
    </citation>
    <scope>NUCLEOTIDE SEQUENCE [LARGE SCALE GENOMIC DNA]</scope>
    <source>
        <strain evidence="10 11">DSM 45685</strain>
    </source>
</reference>
<evidence type="ECO:0000256" key="5">
    <source>
        <dbReference type="ARBA" id="ARBA00022970"/>
    </source>
</evidence>
<dbReference type="GO" id="GO:0043190">
    <property type="term" value="C:ATP-binding cassette (ABC) transporter complex"/>
    <property type="evidence" value="ECO:0007669"/>
    <property type="project" value="InterPro"/>
</dbReference>
<evidence type="ECO:0000313" key="11">
    <source>
        <dbReference type="Proteomes" id="UP000545493"/>
    </source>
</evidence>
<dbReference type="CDD" id="cd06261">
    <property type="entry name" value="TM_PBP2"/>
    <property type="match status" value="1"/>
</dbReference>
<feature type="transmembrane region" description="Helical" evidence="8">
    <location>
        <begin position="20"/>
        <end position="44"/>
    </location>
</feature>
<dbReference type="NCBIfam" id="TIGR01726">
    <property type="entry name" value="HEQRo_perm_3TM"/>
    <property type="match status" value="1"/>
</dbReference>
<keyword evidence="6 8" id="KW-1133">Transmembrane helix</keyword>
<evidence type="ECO:0000256" key="6">
    <source>
        <dbReference type="ARBA" id="ARBA00022989"/>
    </source>
</evidence>
<evidence type="ECO:0000256" key="2">
    <source>
        <dbReference type="ARBA" id="ARBA00022448"/>
    </source>
</evidence>
<keyword evidence="3" id="KW-1003">Cell membrane</keyword>
<dbReference type="RefSeq" id="WP_167167481.1">
    <property type="nucleotide sequence ID" value="NZ_JAAOYM010000001.1"/>
</dbReference>
<dbReference type="InterPro" id="IPR010065">
    <property type="entry name" value="AA_ABC_transptr_permease_3TM"/>
</dbReference>
<dbReference type="GO" id="GO:0022857">
    <property type="term" value="F:transmembrane transporter activity"/>
    <property type="evidence" value="ECO:0007669"/>
    <property type="project" value="InterPro"/>
</dbReference>
<evidence type="ECO:0000256" key="8">
    <source>
        <dbReference type="RuleBase" id="RU363032"/>
    </source>
</evidence>
<accession>A0A7X5ZPN1</accession>
<gene>
    <name evidence="10" type="ORF">FHU38_001243</name>
</gene>
<dbReference type="InterPro" id="IPR043429">
    <property type="entry name" value="ArtM/GltK/GlnP/TcyL/YhdX-like"/>
</dbReference>
<keyword evidence="7 8" id="KW-0472">Membrane</keyword>
<dbReference type="NCBIfam" id="TIGR03003">
    <property type="entry name" value="ectoine_ehuD"/>
    <property type="match status" value="1"/>
</dbReference>
<evidence type="ECO:0000256" key="3">
    <source>
        <dbReference type="ARBA" id="ARBA00022475"/>
    </source>
</evidence>
<feature type="domain" description="ABC transmembrane type-1" evidence="9">
    <location>
        <begin position="20"/>
        <end position="208"/>
    </location>
</feature>
<sequence length="218" mass="24159">MNWDWDYALRSLPVLLEHFAKYTLVATVLGTALAAVLGLVFAVIRRLRVPVLAQLTTAFIEFIRSTPLLIQLFFLFFALPSMGVTLSPMTAGVIGLGVHYACYCADVYRAGIESVPVGQWEASVALQLPEHATWTKVILPQAIRNVLPALGNYAIAMFKETPFLALITVPELLRTARTLGSDTYEYLEPLTLAGLIFLAASYPTALLLRRVERRMHAH</sequence>
<dbReference type="InterPro" id="IPR014341">
    <property type="entry name" value="Ectoine_EhuD"/>
</dbReference>
<proteinExistence type="inferred from homology"/>
<keyword evidence="5" id="KW-0029">Amino-acid transport</keyword>
<dbReference type="AlphaFoldDB" id="A0A7X5ZPN1"/>
<dbReference type="GO" id="GO:0006865">
    <property type="term" value="P:amino acid transport"/>
    <property type="evidence" value="ECO:0007669"/>
    <property type="project" value="UniProtKB-KW"/>
</dbReference>
<dbReference type="SUPFAM" id="SSF161098">
    <property type="entry name" value="MetI-like"/>
    <property type="match status" value="1"/>
</dbReference>
<dbReference type="EMBL" id="JAAOYM010000001">
    <property type="protein sequence ID" value="NIJ10899.1"/>
    <property type="molecule type" value="Genomic_DNA"/>
</dbReference>
<dbReference type="InterPro" id="IPR000515">
    <property type="entry name" value="MetI-like"/>
</dbReference>
<dbReference type="PROSITE" id="PS50928">
    <property type="entry name" value="ABC_TM1"/>
    <property type="match status" value="1"/>
</dbReference>
<keyword evidence="4 8" id="KW-0812">Transmembrane</keyword>
<comment type="similarity">
    <text evidence="8">Belongs to the binding-protein-dependent transport system permease family.</text>
</comment>
<dbReference type="PANTHER" id="PTHR30614">
    <property type="entry name" value="MEMBRANE COMPONENT OF AMINO ACID ABC TRANSPORTER"/>
    <property type="match status" value="1"/>
</dbReference>